<feature type="chain" id="PRO_5044947748" description="Arginine biosynthesis bifunctional protein ArgJ beta chain" evidence="6">
    <location>
        <begin position="196"/>
        <end position="409"/>
    </location>
</feature>
<keyword evidence="6" id="KW-0055">Arginine biosynthesis</keyword>
<organism evidence="7 8">
    <name type="scientific">Gracilibacillus caseinilyticus</name>
    <dbReference type="NCBI Taxonomy" id="2932256"/>
    <lineage>
        <taxon>Bacteria</taxon>
        <taxon>Bacillati</taxon>
        <taxon>Bacillota</taxon>
        <taxon>Bacilli</taxon>
        <taxon>Bacillales</taxon>
        <taxon>Bacillaceae</taxon>
        <taxon>Gracilibacillus</taxon>
    </lineage>
</organism>
<feature type="binding site" evidence="6">
    <location>
        <position position="282"/>
    </location>
    <ligand>
        <name>substrate</name>
    </ligand>
</feature>
<comment type="function">
    <text evidence="6">Catalyzes two activities which are involved in the cyclic version of arginine biosynthesis: the synthesis of N-acetylglutamate from glutamate and acetyl-CoA as the acetyl donor, and of ornithine by transacetylation between N(2)-acetylornithine and glutamate.</text>
</comment>
<dbReference type="CDD" id="cd02152">
    <property type="entry name" value="OAT"/>
    <property type="match status" value="1"/>
</dbReference>
<evidence type="ECO:0000256" key="5">
    <source>
        <dbReference type="ARBA" id="ARBA00023315"/>
    </source>
</evidence>
<name>A0ABY4F1R1_9BACI</name>
<comment type="subunit">
    <text evidence="2 6">Heterotetramer of two alpha and two beta chains.</text>
</comment>
<feature type="binding site" evidence="6">
    <location>
        <position position="185"/>
    </location>
    <ligand>
        <name>substrate</name>
    </ligand>
</feature>
<keyword evidence="6" id="KW-0963">Cytoplasm</keyword>
<feature type="site" description="Involved in the stabilization of negative charge on the oxyanion by the formation of the oxyanion hole" evidence="6">
    <location>
        <position position="123"/>
    </location>
</feature>
<keyword evidence="5 6" id="KW-0012">Acyltransferase</keyword>
<sequence>MVFTDQQDTFKLLKNGNIASAKGFQAGGLHCGLRKKKIDLGWVYSDVPAQAAGVYTTNVFQAAPLKVTQESIAKENQLQGIIVNSAIANACTGEQGLQDAYDMRKQFAETVGIEEHMAAVASTGLIGELLPMDRLQKGISQINHEEHLGAGKFETAILTTDTKEKGIAIELEIDGQTVTIGGAAKGSGMIHPNMATMLSFVTTDANIASAALHDTLKSITNKSFNMITVDGDTSTNDMVLVLANGKAGNQPLTAQHPQWNDFYQALQFVCEYLAKEIARDGEGATRLVEVQVDGAFTDESATAIAKSIISSNLVKTAIHGADANWGRIITAIGYSGQALDPDKVSVYLGEILVVENGVPAPFNEEQAKEYLLEDEVKIIAKLGDANGKATAWGCDLSYEYVRINASYRT</sequence>
<feature type="binding site" evidence="6">
    <location>
        <position position="404"/>
    </location>
    <ligand>
        <name>substrate</name>
    </ligand>
</feature>
<dbReference type="EMBL" id="CP095072">
    <property type="protein sequence ID" value="UOQ50013.1"/>
    <property type="molecule type" value="Genomic_DNA"/>
</dbReference>
<keyword evidence="6" id="KW-0511">Multifunctional enzyme</keyword>
<evidence type="ECO:0000256" key="3">
    <source>
        <dbReference type="ARBA" id="ARBA00022679"/>
    </source>
</evidence>
<dbReference type="EC" id="2.3.1.35" evidence="6"/>
<evidence type="ECO:0000256" key="6">
    <source>
        <dbReference type="HAMAP-Rule" id="MF_01106"/>
    </source>
</evidence>
<feature type="binding site" evidence="6">
    <location>
        <position position="159"/>
    </location>
    <ligand>
        <name>substrate</name>
    </ligand>
</feature>
<reference evidence="7 8" key="1">
    <citation type="submission" date="2022-04" db="EMBL/GenBank/DDBJ databases">
        <title>Gracilibacillus sp. isolated from saltern.</title>
        <authorList>
            <person name="Won M."/>
            <person name="Lee C.-M."/>
            <person name="Woen H.-Y."/>
            <person name="Kwon S.-W."/>
        </authorList>
    </citation>
    <scope>NUCLEOTIDE SEQUENCE [LARGE SCALE GENOMIC DNA]</scope>
    <source>
        <strain evidence="7 8">SSWR10-1</strain>
    </source>
</reference>
<comment type="pathway">
    <text evidence="6">Amino-acid biosynthesis; L-arginine biosynthesis; N(2)-acetyl-L-ornithine from L-glutamate: step 1/4.</text>
</comment>
<dbReference type="EC" id="2.3.1.1" evidence="6"/>
<evidence type="ECO:0000256" key="4">
    <source>
        <dbReference type="ARBA" id="ARBA00022813"/>
    </source>
</evidence>
<accession>A0ABY4F1R1</accession>
<feature type="site" description="Cleavage; by autolysis" evidence="6">
    <location>
        <begin position="195"/>
        <end position="196"/>
    </location>
</feature>
<dbReference type="PANTHER" id="PTHR23100:SF0">
    <property type="entry name" value="ARGININE BIOSYNTHESIS BIFUNCTIONAL PROTEIN ARGJ, MITOCHONDRIAL"/>
    <property type="match status" value="1"/>
</dbReference>
<dbReference type="Gene3D" id="3.30.2330.10">
    <property type="entry name" value="arginine biosynthesis bifunctional protein suprefamily"/>
    <property type="match status" value="1"/>
</dbReference>
<comment type="subcellular location">
    <subcellularLocation>
        <location evidence="6">Cytoplasm</location>
    </subcellularLocation>
</comment>
<dbReference type="InterPro" id="IPR016117">
    <property type="entry name" value="ArgJ-like_dom_sf"/>
</dbReference>
<evidence type="ECO:0000313" key="8">
    <source>
        <dbReference type="Proteomes" id="UP000831782"/>
    </source>
</evidence>
<proteinExistence type="inferred from homology"/>
<comment type="pathway">
    <text evidence="6">Amino-acid biosynthesis; L-arginine biosynthesis; L-ornithine and N-acetyl-L-glutamate from L-glutamate and N(2)-acetyl-L-ornithine (cyclic): step 1/1.</text>
</comment>
<feature type="active site" description="Nucleophile" evidence="6">
    <location>
        <position position="196"/>
    </location>
</feature>
<evidence type="ECO:0000313" key="7">
    <source>
        <dbReference type="EMBL" id="UOQ50013.1"/>
    </source>
</evidence>
<evidence type="ECO:0000256" key="2">
    <source>
        <dbReference type="ARBA" id="ARBA00011475"/>
    </source>
</evidence>
<dbReference type="InterPro" id="IPR042195">
    <property type="entry name" value="ArgJ_beta_C"/>
</dbReference>
<keyword evidence="6" id="KW-0028">Amino-acid biosynthesis</keyword>
<feature type="binding site" evidence="6">
    <location>
        <position position="196"/>
    </location>
    <ligand>
        <name>substrate</name>
    </ligand>
</feature>
<evidence type="ECO:0000256" key="1">
    <source>
        <dbReference type="ARBA" id="ARBA00006774"/>
    </source>
</evidence>
<dbReference type="NCBIfam" id="TIGR00120">
    <property type="entry name" value="ArgJ"/>
    <property type="match status" value="1"/>
</dbReference>
<dbReference type="SUPFAM" id="SSF56266">
    <property type="entry name" value="DmpA/ArgJ-like"/>
    <property type="match status" value="1"/>
</dbReference>
<dbReference type="RefSeq" id="WP_244723148.1">
    <property type="nucleotide sequence ID" value="NZ_CP095072.1"/>
</dbReference>
<dbReference type="Proteomes" id="UP000831782">
    <property type="component" value="Chromosome"/>
</dbReference>
<feature type="binding site" evidence="6">
    <location>
        <position position="409"/>
    </location>
    <ligand>
        <name>substrate</name>
    </ligand>
</feature>
<comment type="similarity">
    <text evidence="1 6">Belongs to the ArgJ family.</text>
</comment>
<dbReference type="HAMAP" id="MF_01106">
    <property type="entry name" value="ArgJ"/>
    <property type="match status" value="1"/>
</dbReference>
<comment type="catalytic activity">
    <reaction evidence="6">
        <text>N(2)-acetyl-L-ornithine + L-glutamate = N-acetyl-L-glutamate + L-ornithine</text>
        <dbReference type="Rhea" id="RHEA:15349"/>
        <dbReference type="ChEBI" id="CHEBI:29985"/>
        <dbReference type="ChEBI" id="CHEBI:44337"/>
        <dbReference type="ChEBI" id="CHEBI:46911"/>
        <dbReference type="ChEBI" id="CHEBI:57805"/>
        <dbReference type="EC" id="2.3.1.35"/>
    </reaction>
</comment>
<comment type="catalytic activity">
    <reaction evidence="6">
        <text>L-glutamate + acetyl-CoA = N-acetyl-L-glutamate + CoA + H(+)</text>
        <dbReference type="Rhea" id="RHEA:24292"/>
        <dbReference type="ChEBI" id="CHEBI:15378"/>
        <dbReference type="ChEBI" id="CHEBI:29985"/>
        <dbReference type="ChEBI" id="CHEBI:44337"/>
        <dbReference type="ChEBI" id="CHEBI:57287"/>
        <dbReference type="ChEBI" id="CHEBI:57288"/>
        <dbReference type="EC" id="2.3.1.1"/>
    </reaction>
</comment>
<dbReference type="PANTHER" id="PTHR23100">
    <property type="entry name" value="ARGININE BIOSYNTHESIS BIFUNCTIONAL PROTEIN ARGJ"/>
    <property type="match status" value="1"/>
</dbReference>
<dbReference type="Gene3D" id="3.60.70.12">
    <property type="entry name" value="L-amino peptidase D-ALA esterase/amidase"/>
    <property type="match status" value="1"/>
</dbReference>
<feature type="site" description="Involved in the stabilization of negative charge on the oxyanion by the formation of the oxyanion hole" evidence="6">
    <location>
        <position position="124"/>
    </location>
</feature>
<keyword evidence="3 6" id="KW-0808">Transferase</keyword>
<keyword evidence="4 6" id="KW-0068">Autocatalytic cleavage</keyword>
<gene>
    <name evidence="6 7" type="primary">argJ</name>
    <name evidence="7" type="ORF">MUN88_08105</name>
</gene>
<dbReference type="GO" id="GO:0004358">
    <property type="term" value="F:L-glutamate N-acetyltransferase activity, acting on acetyl-L-ornithine as donor"/>
    <property type="evidence" value="ECO:0007669"/>
    <property type="project" value="UniProtKB-EC"/>
</dbReference>
<dbReference type="InterPro" id="IPR002813">
    <property type="entry name" value="Arg_biosynth_ArgJ"/>
</dbReference>
<dbReference type="NCBIfam" id="NF003802">
    <property type="entry name" value="PRK05388.1"/>
    <property type="match status" value="1"/>
</dbReference>
<protein>
    <recommendedName>
        <fullName evidence="6">Arginine biosynthesis bifunctional protein ArgJ</fullName>
    </recommendedName>
    <domain>
        <recommendedName>
            <fullName evidence="6">Glutamate N-acetyltransferase</fullName>
            <ecNumber evidence="6">2.3.1.35</ecNumber>
        </recommendedName>
        <alternativeName>
            <fullName evidence="6">Ornithine acetyltransferase</fullName>
            <shortName evidence="6">OATase</shortName>
        </alternativeName>
        <alternativeName>
            <fullName evidence="6">Ornithine transacetylase</fullName>
        </alternativeName>
    </domain>
    <domain>
        <recommendedName>
            <fullName evidence="6">Amino-acid acetyltransferase</fullName>
            <ecNumber evidence="6">2.3.1.1</ecNumber>
        </recommendedName>
        <alternativeName>
            <fullName evidence="6">N-acetylglutamate synthase</fullName>
            <shortName evidence="6">AGSase</shortName>
        </alternativeName>
    </domain>
    <component>
        <recommendedName>
            <fullName evidence="6">Arginine biosynthesis bifunctional protein ArgJ alpha chain</fullName>
        </recommendedName>
    </component>
    <component>
        <recommendedName>
            <fullName evidence="6">Arginine biosynthesis bifunctional protein ArgJ beta chain</fullName>
        </recommendedName>
    </component>
</protein>
<feature type="chain" id="PRO_5044947747" description="Arginine biosynthesis bifunctional protein ArgJ alpha chain" evidence="6">
    <location>
        <begin position="1"/>
        <end position="195"/>
    </location>
</feature>
<dbReference type="Pfam" id="PF01960">
    <property type="entry name" value="ArgJ"/>
    <property type="match status" value="1"/>
</dbReference>
<dbReference type="Gene3D" id="3.10.20.340">
    <property type="entry name" value="ArgJ beta chain, C-terminal domain"/>
    <property type="match status" value="1"/>
</dbReference>
<keyword evidence="8" id="KW-1185">Reference proteome</keyword>